<reference evidence="1 2" key="1">
    <citation type="submission" date="2021-01" db="EMBL/GenBank/DDBJ databases">
        <title>Whole genome shotgun sequence of Planobispora longispora NBRC 13918.</title>
        <authorList>
            <person name="Komaki H."/>
            <person name="Tamura T."/>
        </authorList>
    </citation>
    <scope>NUCLEOTIDE SEQUENCE [LARGE SCALE GENOMIC DNA]</scope>
    <source>
        <strain evidence="1 2">NBRC 13918</strain>
    </source>
</reference>
<evidence type="ECO:0000313" key="1">
    <source>
        <dbReference type="EMBL" id="GIH75822.1"/>
    </source>
</evidence>
<comment type="caution">
    <text evidence="1">The sequence shown here is derived from an EMBL/GenBank/DDBJ whole genome shotgun (WGS) entry which is preliminary data.</text>
</comment>
<proteinExistence type="predicted"/>
<sequence length="56" mass="5539">MTDKNIDLYAEEPADLQAEMLNEAHQLGAVGALSSVGTAGSASCPVSSASSVSSLG</sequence>
<dbReference type="InterPro" id="IPR049803">
    <property type="entry name" value="RiPP_thiocil-like"/>
</dbReference>
<evidence type="ECO:0008006" key="3">
    <source>
        <dbReference type="Google" id="ProtNLM"/>
    </source>
</evidence>
<name>A0A8J3RL58_9ACTN</name>
<gene>
    <name evidence="1" type="ORF">Plo01_22510</name>
</gene>
<keyword evidence="2" id="KW-1185">Reference proteome</keyword>
<dbReference type="EMBL" id="BOOH01000019">
    <property type="protein sequence ID" value="GIH75822.1"/>
    <property type="molecule type" value="Genomic_DNA"/>
</dbReference>
<organism evidence="1 2">
    <name type="scientific">Planobispora longispora</name>
    <dbReference type="NCBI Taxonomy" id="28887"/>
    <lineage>
        <taxon>Bacteria</taxon>
        <taxon>Bacillati</taxon>
        <taxon>Actinomycetota</taxon>
        <taxon>Actinomycetes</taxon>
        <taxon>Streptosporangiales</taxon>
        <taxon>Streptosporangiaceae</taxon>
        <taxon>Planobispora</taxon>
    </lineage>
</organism>
<protein>
    <recommendedName>
        <fullName evidence="3">Thiocillin family RiPP</fullName>
    </recommendedName>
</protein>
<dbReference type="RefSeq" id="WP_203890487.1">
    <property type="nucleotide sequence ID" value="NZ_BOOH01000019.1"/>
</dbReference>
<accession>A0A8J3RL58</accession>
<dbReference type="Proteomes" id="UP000616724">
    <property type="component" value="Unassembled WGS sequence"/>
</dbReference>
<evidence type="ECO:0000313" key="2">
    <source>
        <dbReference type="Proteomes" id="UP000616724"/>
    </source>
</evidence>
<dbReference type="NCBIfam" id="NF033482">
    <property type="entry name" value="RiPP_thiocil"/>
    <property type="match status" value="1"/>
</dbReference>
<dbReference type="AlphaFoldDB" id="A0A8J3RL58"/>